<reference evidence="1" key="1">
    <citation type="submission" date="2020-08" db="EMBL/GenBank/DDBJ databases">
        <title>Multicomponent nature underlies the extraordinary mechanical properties of spider dragline silk.</title>
        <authorList>
            <person name="Kono N."/>
            <person name="Nakamura H."/>
            <person name="Mori M."/>
            <person name="Yoshida Y."/>
            <person name="Ohtoshi R."/>
            <person name="Malay A.D."/>
            <person name="Moran D.A.P."/>
            <person name="Tomita M."/>
            <person name="Numata K."/>
            <person name="Arakawa K."/>
        </authorList>
    </citation>
    <scope>NUCLEOTIDE SEQUENCE</scope>
</reference>
<protein>
    <submittedName>
        <fullName evidence="1">Uncharacterized protein</fullName>
    </submittedName>
</protein>
<dbReference type="AlphaFoldDB" id="A0A8X6QSQ3"/>
<sequence length="120" mass="13815">MITDVLQYYIFTNENHCFLKYSLSVLSSRITAAWMPEISANRYPVNDDLSWETEKNQDVKDQECMPDKTIEQSSTARGTILHTYQCEAIALSRKRNNLQQIAASDWTAHGIVFQLFQYGG</sequence>
<evidence type="ECO:0000313" key="2">
    <source>
        <dbReference type="Proteomes" id="UP000887013"/>
    </source>
</evidence>
<comment type="caution">
    <text evidence="1">The sequence shown here is derived from an EMBL/GenBank/DDBJ whole genome shotgun (WGS) entry which is preliminary data.</text>
</comment>
<accession>A0A8X6QSQ3</accession>
<keyword evidence="2" id="KW-1185">Reference proteome</keyword>
<dbReference type="Proteomes" id="UP000887013">
    <property type="component" value="Unassembled WGS sequence"/>
</dbReference>
<proteinExistence type="predicted"/>
<dbReference type="EMBL" id="BMAW01082584">
    <property type="protein sequence ID" value="GFU29915.1"/>
    <property type="molecule type" value="Genomic_DNA"/>
</dbReference>
<name>A0A8X6QSQ3_NEPPI</name>
<organism evidence="1 2">
    <name type="scientific">Nephila pilipes</name>
    <name type="common">Giant wood spider</name>
    <name type="synonym">Nephila maculata</name>
    <dbReference type="NCBI Taxonomy" id="299642"/>
    <lineage>
        <taxon>Eukaryota</taxon>
        <taxon>Metazoa</taxon>
        <taxon>Ecdysozoa</taxon>
        <taxon>Arthropoda</taxon>
        <taxon>Chelicerata</taxon>
        <taxon>Arachnida</taxon>
        <taxon>Araneae</taxon>
        <taxon>Araneomorphae</taxon>
        <taxon>Entelegynae</taxon>
        <taxon>Araneoidea</taxon>
        <taxon>Nephilidae</taxon>
        <taxon>Nephila</taxon>
    </lineage>
</organism>
<evidence type="ECO:0000313" key="1">
    <source>
        <dbReference type="EMBL" id="GFU29915.1"/>
    </source>
</evidence>
<gene>
    <name evidence="1" type="ORF">NPIL_288371</name>
</gene>